<protein>
    <submittedName>
        <fullName evidence="2">Sporulation protein YpjB</fullName>
    </submittedName>
</protein>
<evidence type="ECO:0000313" key="3">
    <source>
        <dbReference type="Proteomes" id="UP000198935"/>
    </source>
</evidence>
<sequence>MARRRLFNERVQIMCLIKNIKRDLFEQTLKAIILLFIMMIWPLTIAAAEDEDNGMKLWRDLNQTTDSILRYVKEGYLEEAQQLFHQFSEQFLSIRASDYDLSMKELQVITAVFDEAEEAVISVSLSHEDRINKVYKLRLLVDVYEATYEPLWKKTENTLMTPLKKMALAVEEENPTAFQAEYHQFIQHYEMVRPGWSVSLPDELYQQIDSQVKYLQQLRPDIQNKATITNHIHVMEEQLKAIYEGKQDEVSDPSLIWVIITIGGAIVLVLTYAGWKKYRGEKDRKAGAERVRRRIR</sequence>
<dbReference type="EMBL" id="FNPI01000004">
    <property type="protein sequence ID" value="SDY87843.1"/>
    <property type="molecule type" value="Genomic_DNA"/>
</dbReference>
<name>A0A1H3NGI0_9BACI</name>
<dbReference type="Proteomes" id="UP000198935">
    <property type="component" value="Unassembled WGS sequence"/>
</dbReference>
<reference evidence="3" key="1">
    <citation type="submission" date="2016-10" db="EMBL/GenBank/DDBJ databases">
        <authorList>
            <person name="Varghese N."/>
            <person name="Submissions S."/>
        </authorList>
    </citation>
    <scope>NUCLEOTIDE SEQUENCE [LARGE SCALE GENOMIC DNA]</scope>
    <source>
        <strain evidence="3">SP</strain>
    </source>
</reference>
<dbReference type="InterPro" id="IPR014231">
    <property type="entry name" value="Spore_YpjB"/>
</dbReference>
<proteinExistence type="predicted"/>
<feature type="transmembrane region" description="Helical" evidence="1">
    <location>
        <begin position="255"/>
        <end position="275"/>
    </location>
</feature>
<organism evidence="2 3">
    <name type="scientific">Evansella caseinilytica</name>
    <dbReference type="NCBI Taxonomy" id="1503961"/>
    <lineage>
        <taxon>Bacteria</taxon>
        <taxon>Bacillati</taxon>
        <taxon>Bacillota</taxon>
        <taxon>Bacilli</taxon>
        <taxon>Bacillales</taxon>
        <taxon>Bacillaceae</taxon>
        <taxon>Evansella</taxon>
    </lineage>
</organism>
<keyword evidence="1" id="KW-0812">Transmembrane</keyword>
<gene>
    <name evidence="2" type="ORF">SAMN05421736_10462</name>
</gene>
<keyword evidence="1" id="KW-0472">Membrane</keyword>
<feature type="transmembrane region" description="Helical" evidence="1">
    <location>
        <begin position="28"/>
        <end position="48"/>
    </location>
</feature>
<dbReference type="Pfam" id="PF09577">
    <property type="entry name" value="Spore_YpjB"/>
    <property type="match status" value="1"/>
</dbReference>
<dbReference type="STRING" id="1503961.SAMN05421736_10462"/>
<accession>A0A1H3NGI0</accession>
<keyword evidence="3" id="KW-1185">Reference proteome</keyword>
<dbReference type="AlphaFoldDB" id="A0A1H3NGI0"/>
<keyword evidence="1" id="KW-1133">Transmembrane helix</keyword>
<evidence type="ECO:0000256" key="1">
    <source>
        <dbReference type="SAM" id="Phobius"/>
    </source>
</evidence>
<dbReference type="OrthoDB" id="2988195at2"/>
<evidence type="ECO:0000313" key="2">
    <source>
        <dbReference type="EMBL" id="SDY87843.1"/>
    </source>
</evidence>